<feature type="compositionally biased region" description="Basic and acidic residues" evidence="1">
    <location>
        <begin position="503"/>
        <end position="512"/>
    </location>
</feature>
<feature type="compositionally biased region" description="Gly residues" evidence="1">
    <location>
        <begin position="1022"/>
        <end position="1031"/>
    </location>
</feature>
<comment type="caution">
    <text evidence="2">The sequence shown here is derived from an EMBL/GenBank/DDBJ whole genome shotgun (WGS) entry which is preliminary data.</text>
</comment>
<feature type="compositionally biased region" description="Polar residues" evidence="1">
    <location>
        <begin position="1040"/>
        <end position="1055"/>
    </location>
</feature>
<evidence type="ECO:0000313" key="2">
    <source>
        <dbReference type="EMBL" id="GKT35101.1"/>
    </source>
</evidence>
<reference evidence="2" key="1">
    <citation type="submission" date="2022-03" db="EMBL/GenBank/DDBJ databases">
        <title>Draft genome sequence of Aduncisulcus paluster, a free-living microaerophilic Fornicata.</title>
        <authorList>
            <person name="Yuyama I."/>
            <person name="Kume K."/>
            <person name="Tamura T."/>
            <person name="Inagaki Y."/>
            <person name="Hashimoto T."/>
        </authorList>
    </citation>
    <scope>NUCLEOTIDE SEQUENCE</scope>
    <source>
        <strain evidence="2">NY0171</strain>
    </source>
</reference>
<name>A0ABQ5KSV9_9EUKA</name>
<proteinExistence type="predicted"/>
<sequence>MSDSIKKEHDVFDSFVDDLTEQYHQELMQRSQSIPDKIDESHYIQEHTSPILSPQTQQISDLRPPPPVNFVSSKLAQNNDPFEYKGSPSLPRESTEDYDEEYSPVSQLTPQQRKQFYERLATPKHPSPSPKSSSASKKRKPYNSNAFKSSILSQLTFSARLLSEEPGPKLPETSLSASIPLTKQQIQMQQIQHTIDRIEQRGKDREDRQKERKELSKQEVDVQCTFSPMIAEKSKLIMEEKARSQVLPTEFDDDAERYELSSHTSHGAVDPKDVVARMEVEAMIVNEKKRMKMDQHWTSTFPFQPSLSKPPVEISERLEAKQKFIEHTDPSAKIVFNRISHHREYHPPDDSKEMEGVTFQPEINPESEKRVQLHSNREGTIFQRLSARGKLHAQRLVEIRKEEEKDRVIADRKLGKVVETQMTLIKDGRDMHPVVSSITWIDGEASRAPVKKEFLEKQKKYLEKRARNRKKKEKEIYDELMKPNVKKTKFTKMYLKRRAEKEKILQQHESQHATKSRKKREKRRGSSGIVGEGTDESSYESSSCEYSYSDQTGEEVREGQDITTDNTHQQAGSSATPRIDYSKLSEKSYRYKKRQKELQEKKEEEFRSAYTFKPELIASKREVTGSLLDAKHGGSRVGHPQTIHMWENVERTIARKNVQIATKRAEEEDKIMMQYTFSPSINRAFPVESVVGKHISSGKPVEKIGKRGESNFFQDKSIPVVHGMSHYLARQHQAKANQRRVLERMCRIEKGRAAKSPPRARKGSVDSGDVQSSVVQSSVGVNHKHSATFEVGGIAGSALGMAQPPPPSIAELSTVQPVSAFDGAADFKQTLEVHSQLNRGESMREQEQKRKQEQERKRRLLQEAIGSYTLSRESPQIGTISEDRDIGMSSTSARPARSSKTSGSRSQRTDTRSRGHSSSSTGGLTSGSSSSPAYGYSSSNNLSVHTRSVVSTHRKDSGDLPSSDIGRKSSETGLPIASPSAILLSQNAPYNPAHFERSHMAHGGLLLPFSSSSPRTSMAQRAGGGSGGHGYSQGSIQQSHASQTARRTRQASNSKLDVGFTIIPSPPTERSSRVQSARSSTASLRQQGFVPRHMSHLQKTDNASLSNTNEFSRVDSIPGLLKQMDGVFSYDADCGEIDKTLRDCIKK</sequence>
<feature type="compositionally biased region" description="Basic and acidic residues" evidence="1">
    <location>
        <begin position="841"/>
        <end position="856"/>
    </location>
</feature>
<feature type="region of interest" description="Disordered" evidence="1">
    <location>
        <begin position="1009"/>
        <end position="1085"/>
    </location>
</feature>
<feature type="compositionally biased region" description="Low complexity" evidence="1">
    <location>
        <begin position="916"/>
        <end position="939"/>
    </location>
</feature>
<feature type="compositionally biased region" description="Polar residues" evidence="1">
    <location>
        <begin position="868"/>
        <end position="879"/>
    </location>
</feature>
<protein>
    <submittedName>
        <fullName evidence="2">Uncharacterized protein</fullName>
    </submittedName>
</protein>
<feature type="region of interest" description="Disordered" evidence="1">
    <location>
        <begin position="198"/>
        <end position="218"/>
    </location>
</feature>
<organism evidence="2 3">
    <name type="scientific">Aduncisulcus paluster</name>
    <dbReference type="NCBI Taxonomy" id="2918883"/>
    <lineage>
        <taxon>Eukaryota</taxon>
        <taxon>Metamonada</taxon>
        <taxon>Carpediemonas-like organisms</taxon>
        <taxon>Aduncisulcus</taxon>
    </lineage>
</organism>
<feature type="compositionally biased region" description="Polar residues" evidence="1">
    <location>
        <begin position="1073"/>
        <end position="1085"/>
    </location>
</feature>
<feature type="region of interest" description="Disordered" evidence="1">
    <location>
        <begin position="503"/>
        <end position="583"/>
    </location>
</feature>
<feature type="compositionally biased region" description="Basic residues" evidence="1">
    <location>
        <begin position="514"/>
        <end position="525"/>
    </location>
</feature>
<evidence type="ECO:0000256" key="1">
    <source>
        <dbReference type="SAM" id="MobiDB-lite"/>
    </source>
</evidence>
<feature type="compositionally biased region" description="Polar residues" evidence="1">
    <location>
        <begin position="70"/>
        <end position="80"/>
    </location>
</feature>
<feature type="compositionally biased region" description="Low complexity" evidence="1">
    <location>
        <begin position="539"/>
        <end position="549"/>
    </location>
</feature>
<feature type="compositionally biased region" description="Basic and acidic residues" evidence="1">
    <location>
        <begin position="36"/>
        <end position="45"/>
    </location>
</feature>
<feature type="region of interest" description="Disordered" evidence="1">
    <location>
        <begin position="30"/>
        <end position="147"/>
    </location>
</feature>
<feature type="compositionally biased region" description="Polar residues" evidence="1">
    <location>
        <begin position="46"/>
        <end position="60"/>
    </location>
</feature>
<evidence type="ECO:0000313" key="3">
    <source>
        <dbReference type="Proteomes" id="UP001057375"/>
    </source>
</evidence>
<feature type="region of interest" description="Disordered" evidence="1">
    <location>
        <begin position="750"/>
        <end position="771"/>
    </location>
</feature>
<feature type="compositionally biased region" description="Polar residues" evidence="1">
    <location>
        <begin position="888"/>
        <end position="906"/>
    </location>
</feature>
<dbReference type="EMBL" id="BQXS01010921">
    <property type="protein sequence ID" value="GKT35101.1"/>
    <property type="molecule type" value="Genomic_DNA"/>
</dbReference>
<feature type="region of interest" description="Disordered" evidence="1">
    <location>
        <begin position="836"/>
        <end position="973"/>
    </location>
</feature>
<feature type="compositionally biased region" description="Polar residues" evidence="1">
    <location>
        <begin position="940"/>
        <end position="951"/>
    </location>
</feature>
<feature type="compositionally biased region" description="Polar residues" evidence="1">
    <location>
        <begin position="561"/>
        <end position="576"/>
    </location>
</feature>
<dbReference type="Proteomes" id="UP001057375">
    <property type="component" value="Unassembled WGS sequence"/>
</dbReference>
<gene>
    <name evidence="2" type="ORF">ADUPG1_008328</name>
</gene>
<accession>A0ABQ5KSV9</accession>
<feature type="compositionally biased region" description="Polar residues" evidence="1">
    <location>
        <begin position="104"/>
        <end position="114"/>
    </location>
</feature>
<keyword evidence="3" id="KW-1185">Reference proteome</keyword>